<sequence length="297" mass="32951">KDKVLRKGFSSAYGERASSIANEASSLLDGDVKKFIINGLLAIDFSDRDGCPHIQAIENNSREIAPVIKNPRTDVNLVIGNSDFGPWMLVERRFRHNLCEQRKHGKTGKGDKLSWSRFHALSLNSNFLGKGERYSTMEINGKILLMKILESYHQGEMNLKLEIGKAFEEVEVVAMTINEGFLDSNNHSVVTFQATSSSILTGVKGVNRAANLGNTFKSVNNHDNGRKTRDPTSGWKTNKTLKGPSNCFKAMGNSWVSLAGFMKMATNFISWKLDNQAAKEQLTEETEGLDSSVHAHQ</sequence>
<organism evidence="2 3">
    <name type="scientific">Gossypium gossypioides</name>
    <name type="common">Mexican cotton</name>
    <name type="synonym">Selera gossypioides</name>
    <dbReference type="NCBI Taxonomy" id="34282"/>
    <lineage>
        <taxon>Eukaryota</taxon>
        <taxon>Viridiplantae</taxon>
        <taxon>Streptophyta</taxon>
        <taxon>Embryophyta</taxon>
        <taxon>Tracheophyta</taxon>
        <taxon>Spermatophyta</taxon>
        <taxon>Magnoliopsida</taxon>
        <taxon>eudicotyledons</taxon>
        <taxon>Gunneridae</taxon>
        <taxon>Pentapetalae</taxon>
        <taxon>rosids</taxon>
        <taxon>malvids</taxon>
        <taxon>Malvales</taxon>
        <taxon>Malvaceae</taxon>
        <taxon>Malvoideae</taxon>
        <taxon>Gossypium</taxon>
    </lineage>
</organism>
<dbReference type="AlphaFoldDB" id="A0A7J9CIQ8"/>
<feature type="region of interest" description="Disordered" evidence="1">
    <location>
        <begin position="218"/>
        <end position="239"/>
    </location>
</feature>
<comment type="caution">
    <text evidence="2">The sequence shown here is derived from an EMBL/GenBank/DDBJ whole genome shotgun (WGS) entry which is preliminary data.</text>
</comment>
<gene>
    <name evidence="2" type="ORF">Gogos_004871</name>
</gene>
<dbReference type="Proteomes" id="UP000593579">
    <property type="component" value="Unassembled WGS sequence"/>
</dbReference>
<protein>
    <submittedName>
        <fullName evidence="2">Uncharacterized protein</fullName>
    </submittedName>
</protein>
<evidence type="ECO:0000313" key="3">
    <source>
        <dbReference type="Proteomes" id="UP000593579"/>
    </source>
</evidence>
<keyword evidence="3" id="KW-1185">Reference proteome</keyword>
<reference evidence="2 3" key="1">
    <citation type="journal article" date="2019" name="Genome Biol. Evol.">
        <title>Insights into the evolution of the New World diploid cottons (Gossypium, subgenus Houzingenia) based on genome sequencing.</title>
        <authorList>
            <person name="Grover C.E."/>
            <person name="Arick M.A. 2nd"/>
            <person name="Thrash A."/>
            <person name="Conover J.L."/>
            <person name="Sanders W.S."/>
            <person name="Peterson D.G."/>
            <person name="Frelichowski J.E."/>
            <person name="Scheffler J.A."/>
            <person name="Scheffler B.E."/>
            <person name="Wendel J.F."/>
        </authorList>
    </citation>
    <scope>NUCLEOTIDE SEQUENCE [LARGE SCALE GENOMIC DNA]</scope>
    <source>
        <strain evidence="2">5</strain>
        <tissue evidence="2">Leaf</tissue>
    </source>
</reference>
<evidence type="ECO:0000256" key="1">
    <source>
        <dbReference type="SAM" id="MobiDB-lite"/>
    </source>
</evidence>
<dbReference type="EMBL" id="JABEZY010000010">
    <property type="protein sequence ID" value="MBA0748015.1"/>
    <property type="molecule type" value="Genomic_DNA"/>
</dbReference>
<accession>A0A7J9CIQ8</accession>
<proteinExistence type="predicted"/>
<name>A0A7J9CIQ8_GOSGO</name>
<dbReference type="OrthoDB" id="1002557at2759"/>
<evidence type="ECO:0000313" key="2">
    <source>
        <dbReference type="EMBL" id="MBA0748015.1"/>
    </source>
</evidence>
<feature type="non-terminal residue" evidence="2">
    <location>
        <position position="297"/>
    </location>
</feature>